<accession>D8TZV9</accession>
<dbReference type="KEGG" id="vcn:VOLCADRAFT_92520"/>
<dbReference type="InParanoid" id="D8TZV9"/>
<protein>
    <recommendedName>
        <fullName evidence="3">Pherophorin domain-containing protein</fullName>
    </recommendedName>
</protein>
<dbReference type="GeneID" id="9615971"/>
<gene>
    <name evidence="1" type="ORF">VOLCADRAFT_92520</name>
</gene>
<dbReference type="OrthoDB" id="555876at2759"/>
<dbReference type="AlphaFoldDB" id="D8TZV9"/>
<name>D8TZV9_VOLCA</name>
<sequence length="286" mass="31254">MYLQASYTPCKTAGCFRGCREAVMNSCLPFQGYVWTLNYDHYGDDIGQASSLEAAAAACSALPDCLGFNILGYFKSQHHPMTLSSRPYFCFYTKITSVYVTNYLCGTDNIFYKTASDVSMALIYPLQAISGHVGSIFDFAKSSFGCGLSDGPLHGGYSARPTFTLDFRQQLSNYSMRITRVSACCAGQYAYNNGVQGIRMRTAGGVEVYSGGECTNPQPWVNIPTGYVLSGLRTNSPADGSRQWVHRVAFVANHHVHLYIYMCVVVTVGSRLPKSRAIGPAGRALQ</sequence>
<keyword evidence="2" id="KW-1185">Reference proteome</keyword>
<dbReference type="RefSeq" id="XP_002951887.1">
    <property type="nucleotide sequence ID" value="XM_002951841.1"/>
</dbReference>
<evidence type="ECO:0000313" key="2">
    <source>
        <dbReference type="Proteomes" id="UP000001058"/>
    </source>
</evidence>
<reference evidence="1 2" key="1">
    <citation type="journal article" date="2010" name="Science">
        <title>Genomic analysis of organismal complexity in the multicellular green alga Volvox carteri.</title>
        <authorList>
            <person name="Prochnik S.E."/>
            <person name="Umen J."/>
            <person name="Nedelcu A.M."/>
            <person name="Hallmann A."/>
            <person name="Miller S.M."/>
            <person name="Nishii I."/>
            <person name="Ferris P."/>
            <person name="Kuo A."/>
            <person name="Mitros T."/>
            <person name="Fritz-Laylin L.K."/>
            <person name="Hellsten U."/>
            <person name="Chapman J."/>
            <person name="Simakov O."/>
            <person name="Rensing S.A."/>
            <person name="Terry A."/>
            <person name="Pangilinan J."/>
            <person name="Kapitonov V."/>
            <person name="Jurka J."/>
            <person name="Salamov A."/>
            <person name="Shapiro H."/>
            <person name="Schmutz J."/>
            <person name="Grimwood J."/>
            <person name="Lindquist E."/>
            <person name="Lucas S."/>
            <person name="Grigoriev I.V."/>
            <person name="Schmitt R."/>
            <person name="Kirk D."/>
            <person name="Rokhsar D.S."/>
        </authorList>
    </citation>
    <scope>NUCLEOTIDE SEQUENCE [LARGE SCALE GENOMIC DNA]</scope>
    <source>
        <strain evidence="2">f. Nagariensis / Eve</strain>
    </source>
</reference>
<evidence type="ECO:0008006" key="3">
    <source>
        <dbReference type="Google" id="ProtNLM"/>
    </source>
</evidence>
<dbReference type="Proteomes" id="UP000001058">
    <property type="component" value="Unassembled WGS sequence"/>
</dbReference>
<dbReference type="EMBL" id="GL378347">
    <property type="protein sequence ID" value="EFJ46992.1"/>
    <property type="molecule type" value="Genomic_DNA"/>
</dbReference>
<evidence type="ECO:0000313" key="1">
    <source>
        <dbReference type="EMBL" id="EFJ46992.1"/>
    </source>
</evidence>
<proteinExistence type="predicted"/>
<organism evidence="2">
    <name type="scientific">Volvox carteri f. nagariensis</name>
    <dbReference type="NCBI Taxonomy" id="3068"/>
    <lineage>
        <taxon>Eukaryota</taxon>
        <taxon>Viridiplantae</taxon>
        <taxon>Chlorophyta</taxon>
        <taxon>core chlorophytes</taxon>
        <taxon>Chlorophyceae</taxon>
        <taxon>CS clade</taxon>
        <taxon>Chlamydomonadales</taxon>
        <taxon>Volvocaceae</taxon>
        <taxon>Volvox</taxon>
    </lineage>
</organism>